<dbReference type="GO" id="GO:0008080">
    <property type="term" value="F:N-acetyltransferase activity"/>
    <property type="evidence" value="ECO:0007669"/>
    <property type="project" value="InterPro"/>
</dbReference>
<dbReference type="CDD" id="cd04301">
    <property type="entry name" value="NAT_SF"/>
    <property type="match status" value="1"/>
</dbReference>
<dbReference type="InterPro" id="IPR000182">
    <property type="entry name" value="GNAT_dom"/>
</dbReference>
<reference evidence="4" key="1">
    <citation type="journal article" date="2014" name="Front. Microbiol.">
        <title>High frequency of phylogenetically diverse reductive dehalogenase-homologous genes in deep subseafloor sedimentary metagenomes.</title>
        <authorList>
            <person name="Kawai M."/>
            <person name="Futagami T."/>
            <person name="Toyoda A."/>
            <person name="Takaki Y."/>
            <person name="Nishi S."/>
            <person name="Hori S."/>
            <person name="Arai W."/>
            <person name="Tsubouchi T."/>
            <person name="Morono Y."/>
            <person name="Uchiyama I."/>
            <person name="Ito T."/>
            <person name="Fujiyama A."/>
            <person name="Inagaki F."/>
            <person name="Takami H."/>
        </authorList>
    </citation>
    <scope>NUCLEOTIDE SEQUENCE</scope>
    <source>
        <strain evidence="4">Expedition CK06-06</strain>
    </source>
</reference>
<keyword evidence="1" id="KW-0808">Transferase</keyword>
<protein>
    <recommendedName>
        <fullName evidence="3">N-acetyltransferase domain-containing protein</fullName>
    </recommendedName>
</protein>
<feature type="domain" description="N-acetyltransferase" evidence="3">
    <location>
        <begin position="5"/>
        <end position="149"/>
    </location>
</feature>
<dbReference type="Pfam" id="PF00583">
    <property type="entry name" value="Acetyltransf_1"/>
    <property type="match status" value="1"/>
</dbReference>
<organism evidence="4">
    <name type="scientific">marine sediment metagenome</name>
    <dbReference type="NCBI Taxonomy" id="412755"/>
    <lineage>
        <taxon>unclassified sequences</taxon>
        <taxon>metagenomes</taxon>
        <taxon>ecological metagenomes</taxon>
    </lineage>
</organism>
<keyword evidence="2" id="KW-0012">Acyltransferase</keyword>
<dbReference type="SUPFAM" id="SSF55729">
    <property type="entry name" value="Acyl-CoA N-acyltransferases (Nat)"/>
    <property type="match status" value="1"/>
</dbReference>
<dbReference type="InterPro" id="IPR006464">
    <property type="entry name" value="AcTrfase_RimI/Ard1"/>
</dbReference>
<dbReference type="PANTHER" id="PTHR42919:SF8">
    <property type="entry name" value="N-ALPHA-ACETYLTRANSFERASE 50"/>
    <property type="match status" value="1"/>
</dbReference>
<dbReference type="AlphaFoldDB" id="X1AYI0"/>
<dbReference type="InterPro" id="IPR051556">
    <property type="entry name" value="N-term/lysine_N-AcTrnsfr"/>
</dbReference>
<sequence length="149" mass="17684">MDEAIKIRAMRKEDIPEVSEIENLSFPSPWSSNIFFSELEKEKFAFYRALEYRDRLVGYGGYWKIKNEAHLVTLAIHPSFRRMDLGTKLLEHLLKNAQDQSLDTITLEVRDSNLAAQRFYQRFGFKKIAVRAYYYSDTEEDAIVYWKKL</sequence>
<evidence type="ECO:0000313" key="4">
    <source>
        <dbReference type="EMBL" id="GAG77153.1"/>
    </source>
</evidence>
<comment type="caution">
    <text evidence="4">The sequence shown here is derived from an EMBL/GenBank/DDBJ whole genome shotgun (WGS) entry which is preliminary data.</text>
</comment>
<dbReference type="NCBIfam" id="TIGR01575">
    <property type="entry name" value="rimI"/>
    <property type="match status" value="1"/>
</dbReference>
<gene>
    <name evidence="4" type="ORF">S01H4_35236</name>
</gene>
<dbReference type="EMBL" id="BART01018709">
    <property type="protein sequence ID" value="GAG77153.1"/>
    <property type="molecule type" value="Genomic_DNA"/>
</dbReference>
<proteinExistence type="predicted"/>
<evidence type="ECO:0000256" key="1">
    <source>
        <dbReference type="ARBA" id="ARBA00022679"/>
    </source>
</evidence>
<dbReference type="Gene3D" id="3.40.630.30">
    <property type="match status" value="1"/>
</dbReference>
<accession>X1AYI0</accession>
<evidence type="ECO:0000256" key="2">
    <source>
        <dbReference type="ARBA" id="ARBA00023315"/>
    </source>
</evidence>
<dbReference type="PROSITE" id="PS51186">
    <property type="entry name" value="GNAT"/>
    <property type="match status" value="1"/>
</dbReference>
<evidence type="ECO:0000259" key="3">
    <source>
        <dbReference type="PROSITE" id="PS51186"/>
    </source>
</evidence>
<dbReference type="PANTHER" id="PTHR42919">
    <property type="entry name" value="N-ALPHA-ACETYLTRANSFERASE"/>
    <property type="match status" value="1"/>
</dbReference>
<dbReference type="InterPro" id="IPR016181">
    <property type="entry name" value="Acyl_CoA_acyltransferase"/>
</dbReference>
<name>X1AYI0_9ZZZZ</name>